<dbReference type="EMBL" id="OX459121">
    <property type="protein sequence ID" value="CAI9103584.1"/>
    <property type="molecule type" value="Genomic_DNA"/>
</dbReference>
<dbReference type="FunFam" id="1.25.40.10:FF:000353">
    <property type="entry name" value="Pentatricopeptide repeat-containing protein At4g39530"/>
    <property type="match status" value="1"/>
</dbReference>
<dbReference type="FunFam" id="1.25.40.10:FF:001815">
    <property type="entry name" value="Putative pentatricopeptide repeat-containing protein At1g56570"/>
    <property type="match status" value="1"/>
</dbReference>
<name>A0AAV1D9B7_OLDCO</name>
<feature type="repeat" description="PPR" evidence="2">
    <location>
        <begin position="247"/>
        <end position="281"/>
    </location>
</feature>
<accession>A0AAV1D9B7</accession>
<dbReference type="InterPro" id="IPR046960">
    <property type="entry name" value="PPR_At4g14850-like_plant"/>
</dbReference>
<dbReference type="InterPro" id="IPR011990">
    <property type="entry name" value="TPR-like_helical_dom_sf"/>
</dbReference>
<dbReference type="GO" id="GO:0009451">
    <property type="term" value="P:RNA modification"/>
    <property type="evidence" value="ECO:0007669"/>
    <property type="project" value="InterPro"/>
</dbReference>
<keyword evidence="4" id="KW-1185">Reference proteome</keyword>
<evidence type="ECO:0000313" key="4">
    <source>
        <dbReference type="Proteomes" id="UP001161247"/>
    </source>
</evidence>
<dbReference type="PROSITE" id="PS51375">
    <property type="entry name" value="PPR"/>
    <property type="match status" value="3"/>
</dbReference>
<evidence type="ECO:0000256" key="1">
    <source>
        <dbReference type="ARBA" id="ARBA00022737"/>
    </source>
</evidence>
<sequence>MVSRTLLSSVHDHQIPQSVKNALKWAQAQSNQLNQPFLAKPLSFLATNVIKSYFEKGQVREAQILFDEMPTKDVVTWTAMISGYTSCNLHKRAWEVFREMITDSRGAVPNEYTFSSALKACKGMESHFCGLLVHGLVIKYPMRGCIYVENVLLDMYATCSSTMDEASMLFEEISNKNDVSWTTLIAGYTHKNDGYGALRVFRQMLMEEAKLNPFCTSIIVRACASIGSYGYGKQMHAAVVKYGFESNITVMNSILDMYCRCSFLSDAEECFHGMTEKNSITWNTLIAGYEKSDSHKSLIMYSRMESEGYSSNCFTFTSILAAVSNLAVLSFGEQIHGRIIQRGLGGDVEMDNALIDMYAKCGNIINSRKIFDQMPWKNLLSWTSMMIGYGSHGYGKEAVELFDEMVKSGTRPDYIVFMAVLSACSHAGLVEEGLRYFRSMIGDYNIKLEQGVYGCVVDLLGRAGKVEEAYELIKSMPFPADETVWGVFLGACKMHKHPNLGKLAVSRVLELKPSIVGTYVTLSNLYAADGNWGEFAAARKLMRRMGNKKETGRSWVELQNQMYCFVAGDKMGSHIEWVYQVLEELVQHMKDLGHGSDLDDFLHGFEEYS</sequence>
<dbReference type="PANTHER" id="PTHR47926">
    <property type="entry name" value="PENTATRICOPEPTIDE REPEAT-CONTAINING PROTEIN"/>
    <property type="match status" value="1"/>
</dbReference>
<keyword evidence="1" id="KW-0677">Repeat</keyword>
<dbReference type="AlphaFoldDB" id="A0AAV1D9B7"/>
<reference evidence="3" key="1">
    <citation type="submission" date="2023-03" db="EMBL/GenBank/DDBJ databases">
        <authorList>
            <person name="Julca I."/>
        </authorList>
    </citation>
    <scope>NUCLEOTIDE SEQUENCE</scope>
</reference>
<feature type="repeat" description="PPR" evidence="2">
    <location>
        <begin position="73"/>
        <end position="107"/>
    </location>
</feature>
<dbReference type="Pfam" id="PF20431">
    <property type="entry name" value="E_motif"/>
    <property type="match status" value="1"/>
</dbReference>
<dbReference type="PANTHER" id="PTHR47926:SF448">
    <property type="entry name" value="PENTACOTRIPEPTIDE-REPEAT REGION OF PRORP DOMAIN-CONTAINING PROTEIN"/>
    <property type="match status" value="1"/>
</dbReference>
<proteinExistence type="predicted"/>
<dbReference type="InterPro" id="IPR002885">
    <property type="entry name" value="PPR_rpt"/>
</dbReference>
<dbReference type="FunFam" id="1.25.40.10:FF:000090">
    <property type="entry name" value="Pentatricopeptide repeat-containing protein, chloroplastic"/>
    <property type="match status" value="1"/>
</dbReference>
<dbReference type="GO" id="GO:0003723">
    <property type="term" value="F:RNA binding"/>
    <property type="evidence" value="ECO:0007669"/>
    <property type="project" value="InterPro"/>
</dbReference>
<dbReference type="InterPro" id="IPR046848">
    <property type="entry name" value="E_motif"/>
</dbReference>
<organism evidence="3 4">
    <name type="scientific">Oldenlandia corymbosa var. corymbosa</name>
    <dbReference type="NCBI Taxonomy" id="529605"/>
    <lineage>
        <taxon>Eukaryota</taxon>
        <taxon>Viridiplantae</taxon>
        <taxon>Streptophyta</taxon>
        <taxon>Embryophyta</taxon>
        <taxon>Tracheophyta</taxon>
        <taxon>Spermatophyta</taxon>
        <taxon>Magnoliopsida</taxon>
        <taxon>eudicotyledons</taxon>
        <taxon>Gunneridae</taxon>
        <taxon>Pentapetalae</taxon>
        <taxon>asterids</taxon>
        <taxon>lamiids</taxon>
        <taxon>Gentianales</taxon>
        <taxon>Rubiaceae</taxon>
        <taxon>Rubioideae</taxon>
        <taxon>Spermacoceae</taxon>
        <taxon>Hedyotis-Oldenlandia complex</taxon>
        <taxon>Oldenlandia</taxon>
    </lineage>
</organism>
<gene>
    <name evidence="3" type="ORF">OLC1_LOCUS12716</name>
</gene>
<feature type="repeat" description="PPR" evidence="2">
    <location>
        <begin position="378"/>
        <end position="412"/>
    </location>
</feature>
<dbReference type="Gene3D" id="1.25.40.10">
    <property type="entry name" value="Tetratricopeptide repeat domain"/>
    <property type="match status" value="4"/>
</dbReference>
<dbReference type="NCBIfam" id="TIGR00756">
    <property type="entry name" value="PPR"/>
    <property type="match status" value="3"/>
</dbReference>
<dbReference type="Pfam" id="PF01535">
    <property type="entry name" value="PPR"/>
    <property type="match status" value="6"/>
</dbReference>
<dbReference type="Proteomes" id="UP001161247">
    <property type="component" value="Chromosome 4"/>
</dbReference>
<dbReference type="Pfam" id="PF13041">
    <property type="entry name" value="PPR_2"/>
    <property type="match status" value="1"/>
</dbReference>
<protein>
    <submittedName>
        <fullName evidence="3">OLC1v1002097C1</fullName>
    </submittedName>
</protein>
<evidence type="ECO:0000256" key="2">
    <source>
        <dbReference type="PROSITE-ProRule" id="PRU00708"/>
    </source>
</evidence>
<evidence type="ECO:0000313" key="3">
    <source>
        <dbReference type="EMBL" id="CAI9103584.1"/>
    </source>
</evidence>